<protein>
    <submittedName>
        <fullName evidence="2">Uncharacterized protein</fullName>
    </submittedName>
</protein>
<keyword evidence="3" id="KW-1185">Reference proteome</keyword>
<dbReference type="AlphaFoldDB" id="A0A6A6SRM1"/>
<evidence type="ECO:0000256" key="1">
    <source>
        <dbReference type="SAM" id="MobiDB-lite"/>
    </source>
</evidence>
<evidence type="ECO:0000313" key="3">
    <source>
        <dbReference type="Proteomes" id="UP000799324"/>
    </source>
</evidence>
<gene>
    <name evidence="2" type="ORF">K491DRAFT_228682</name>
</gene>
<accession>A0A6A6SRM1</accession>
<dbReference type="Proteomes" id="UP000799324">
    <property type="component" value="Unassembled WGS sequence"/>
</dbReference>
<proteinExistence type="predicted"/>
<name>A0A6A6SRM1_9PLEO</name>
<reference evidence="2" key="1">
    <citation type="journal article" date="2020" name="Stud. Mycol.">
        <title>101 Dothideomycetes genomes: a test case for predicting lifestyles and emergence of pathogens.</title>
        <authorList>
            <person name="Haridas S."/>
            <person name="Albert R."/>
            <person name="Binder M."/>
            <person name="Bloem J."/>
            <person name="Labutti K."/>
            <person name="Salamov A."/>
            <person name="Andreopoulos B."/>
            <person name="Baker S."/>
            <person name="Barry K."/>
            <person name="Bills G."/>
            <person name="Bluhm B."/>
            <person name="Cannon C."/>
            <person name="Castanera R."/>
            <person name="Culley D."/>
            <person name="Daum C."/>
            <person name="Ezra D."/>
            <person name="Gonzalez J."/>
            <person name="Henrissat B."/>
            <person name="Kuo A."/>
            <person name="Liang C."/>
            <person name="Lipzen A."/>
            <person name="Lutzoni F."/>
            <person name="Magnuson J."/>
            <person name="Mondo S."/>
            <person name="Nolan M."/>
            <person name="Ohm R."/>
            <person name="Pangilinan J."/>
            <person name="Park H.-J."/>
            <person name="Ramirez L."/>
            <person name="Alfaro M."/>
            <person name="Sun H."/>
            <person name="Tritt A."/>
            <person name="Yoshinaga Y."/>
            <person name="Zwiers L.-H."/>
            <person name="Turgeon B."/>
            <person name="Goodwin S."/>
            <person name="Spatafora J."/>
            <person name="Crous P."/>
            <person name="Grigoriev I."/>
        </authorList>
    </citation>
    <scope>NUCLEOTIDE SEQUENCE</scope>
    <source>
        <strain evidence="2">CBS 122681</strain>
    </source>
</reference>
<feature type="region of interest" description="Disordered" evidence="1">
    <location>
        <begin position="1"/>
        <end position="31"/>
    </location>
</feature>
<dbReference type="EMBL" id="MU004519">
    <property type="protein sequence ID" value="KAF2648824.1"/>
    <property type="molecule type" value="Genomic_DNA"/>
</dbReference>
<sequence>MTFMTSRPSNTNVKSSRRATSFLRATSRSPRLQSTTLRARAPISVWVSTRQRLYYASALMRMRSSLARHM</sequence>
<feature type="compositionally biased region" description="Polar residues" evidence="1">
    <location>
        <begin position="1"/>
        <end position="14"/>
    </location>
</feature>
<evidence type="ECO:0000313" key="2">
    <source>
        <dbReference type="EMBL" id="KAF2648824.1"/>
    </source>
</evidence>
<organism evidence="2 3">
    <name type="scientific">Lophiostoma macrostomum CBS 122681</name>
    <dbReference type="NCBI Taxonomy" id="1314788"/>
    <lineage>
        <taxon>Eukaryota</taxon>
        <taxon>Fungi</taxon>
        <taxon>Dikarya</taxon>
        <taxon>Ascomycota</taxon>
        <taxon>Pezizomycotina</taxon>
        <taxon>Dothideomycetes</taxon>
        <taxon>Pleosporomycetidae</taxon>
        <taxon>Pleosporales</taxon>
        <taxon>Lophiostomataceae</taxon>
        <taxon>Lophiostoma</taxon>
    </lineage>
</organism>